<dbReference type="GO" id="GO:0008743">
    <property type="term" value="F:L-threonine 3-dehydrogenase activity"/>
    <property type="evidence" value="ECO:0007669"/>
    <property type="project" value="TreeGrafter"/>
</dbReference>
<dbReference type="EMBL" id="LGCL01000002">
    <property type="protein sequence ID" value="KPL81126.1"/>
    <property type="molecule type" value="Genomic_DNA"/>
</dbReference>
<evidence type="ECO:0000313" key="3">
    <source>
        <dbReference type="EMBL" id="KPL81126.1"/>
    </source>
</evidence>
<dbReference type="PANTHER" id="PTHR42687:SF1">
    <property type="entry name" value="L-THREONINE 3-DEHYDROGENASE, MITOCHONDRIAL"/>
    <property type="match status" value="1"/>
</dbReference>
<reference evidence="3 4" key="1">
    <citation type="submission" date="2015-07" db="EMBL/GenBank/DDBJ databases">
        <title>Genome sequence of Ornatilinea apprima DSM 23815.</title>
        <authorList>
            <person name="Hemp J."/>
            <person name="Ward L.M."/>
            <person name="Pace L.A."/>
            <person name="Fischer W.W."/>
        </authorList>
    </citation>
    <scope>NUCLEOTIDE SEQUENCE [LARGE SCALE GENOMIC DNA]</scope>
    <source>
        <strain evidence="3 4">P3M-1</strain>
    </source>
</reference>
<evidence type="ECO:0000259" key="2">
    <source>
        <dbReference type="Pfam" id="PF01370"/>
    </source>
</evidence>
<evidence type="ECO:0000313" key="4">
    <source>
        <dbReference type="Proteomes" id="UP000050417"/>
    </source>
</evidence>
<dbReference type="InterPro" id="IPR051225">
    <property type="entry name" value="NAD(P)_epim/dehydratase"/>
</dbReference>
<protein>
    <submittedName>
        <fullName evidence="3">Epimerase</fullName>
    </submittedName>
</protein>
<dbReference type="Proteomes" id="UP000050417">
    <property type="component" value="Unassembled WGS sequence"/>
</dbReference>
<name>A0A0P6Y6R3_9CHLR</name>
<keyword evidence="4" id="KW-1185">Reference proteome</keyword>
<dbReference type="Pfam" id="PF01370">
    <property type="entry name" value="Epimerase"/>
    <property type="match status" value="1"/>
</dbReference>
<proteinExistence type="inferred from homology"/>
<gene>
    <name evidence="3" type="ORF">ADN00_00980</name>
</gene>
<dbReference type="GO" id="GO:0006567">
    <property type="term" value="P:L-threonine catabolic process"/>
    <property type="evidence" value="ECO:0007669"/>
    <property type="project" value="TreeGrafter"/>
</dbReference>
<dbReference type="OrthoDB" id="9779902at2"/>
<sequence>MRKEVVLITGANGEIGHGLIHHLSKHRDVMIVALDVQPLDEKLTHHCHRFIQGDILDQMLLGRLVVEYEIRTIYHLASILSTKAEYNPETAHRINVEGTLNLLRLAVEQSQWQGRPVKFMYPSSIAAYGIPNLQCKEAAGRVKEDEWLAPVTMYGCNKLYCEHLGRYYSRHYRQLAADSGQATIDFRCIRFPGLISAYTIPTGGTSDYAPEMLHAAAQNEDYDCFVREDTRLPFMAMPDAIKSLLMLEEAPRESLSQLIYNVTSFNPTAREIAEIVKGAFPQSQIRFRPHPSRQRIVDSWPADVNDDAAQKDWGWKPDYNQENAFQEYLIPVIQKRYA</sequence>
<evidence type="ECO:0000256" key="1">
    <source>
        <dbReference type="ARBA" id="ARBA00007637"/>
    </source>
</evidence>
<dbReference type="Gene3D" id="3.40.50.720">
    <property type="entry name" value="NAD(P)-binding Rossmann-like Domain"/>
    <property type="match status" value="1"/>
</dbReference>
<accession>A0A0P6Y6R3</accession>
<comment type="caution">
    <text evidence="3">The sequence shown here is derived from an EMBL/GenBank/DDBJ whole genome shotgun (WGS) entry which is preliminary data.</text>
</comment>
<dbReference type="InterPro" id="IPR036291">
    <property type="entry name" value="NAD(P)-bd_dom_sf"/>
</dbReference>
<dbReference type="PANTHER" id="PTHR42687">
    <property type="entry name" value="L-THREONINE 3-DEHYDROGENASE"/>
    <property type="match status" value="1"/>
</dbReference>
<dbReference type="RefSeq" id="WP_075061082.1">
    <property type="nucleotide sequence ID" value="NZ_LGCL01000002.1"/>
</dbReference>
<dbReference type="STRING" id="1134406.ADN00_00980"/>
<organism evidence="3 4">
    <name type="scientific">Ornatilinea apprima</name>
    <dbReference type="NCBI Taxonomy" id="1134406"/>
    <lineage>
        <taxon>Bacteria</taxon>
        <taxon>Bacillati</taxon>
        <taxon>Chloroflexota</taxon>
        <taxon>Anaerolineae</taxon>
        <taxon>Anaerolineales</taxon>
        <taxon>Anaerolineaceae</taxon>
        <taxon>Ornatilinea</taxon>
    </lineage>
</organism>
<comment type="similarity">
    <text evidence="1">Belongs to the NAD(P)-dependent epimerase/dehydratase family.</text>
</comment>
<dbReference type="SUPFAM" id="SSF51735">
    <property type="entry name" value="NAD(P)-binding Rossmann-fold domains"/>
    <property type="match status" value="1"/>
</dbReference>
<dbReference type="InterPro" id="IPR001509">
    <property type="entry name" value="Epimerase_deHydtase"/>
</dbReference>
<dbReference type="AlphaFoldDB" id="A0A0P6Y6R3"/>
<feature type="domain" description="NAD-dependent epimerase/dehydratase" evidence="2">
    <location>
        <begin position="6"/>
        <end position="262"/>
    </location>
</feature>